<evidence type="ECO:0000313" key="3">
    <source>
        <dbReference type="Proteomes" id="UP001285921"/>
    </source>
</evidence>
<organism evidence="2 3">
    <name type="scientific">Paenibacillus glycanilyticus</name>
    <dbReference type="NCBI Taxonomy" id="126569"/>
    <lineage>
        <taxon>Bacteria</taxon>
        <taxon>Bacillati</taxon>
        <taxon>Bacillota</taxon>
        <taxon>Bacilli</taxon>
        <taxon>Bacillales</taxon>
        <taxon>Paenibacillaceae</taxon>
        <taxon>Paenibacillus</taxon>
    </lineage>
</organism>
<proteinExistence type="predicted"/>
<dbReference type="EMBL" id="BTCL01000021">
    <property type="protein sequence ID" value="GMK47601.1"/>
    <property type="molecule type" value="Genomic_DNA"/>
</dbReference>
<dbReference type="Proteomes" id="UP001285921">
    <property type="component" value="Unassembled WGS sequence"/>
</dbReference>
<gene>
    <name evidence="2" type="ORF">PghCCS26_47310</name>
</gene>
<feature type="coiled-coil region" evidence="1">
    <location>
        <begin position="118"/>
        <end position="170"/>
    </location>
</feature>
<evidence type="ECO:0000313" key="2">
    <source>
        <dbReference type="EMBL" id="GMK47601.1"/>
    </source>
</evidence>
<reference evidence="2 3" key="1">
    <citation type="submission" date="2023-05" db="EMBL/GenBank/DDBJ databases">
        <title>Draft genome of Paenibacillus sp. CCS26.</title>
        <authorList>
            <person name="Akita H."/>
            <person name="Shinto Y."/>
            <person name="Kimura Z."/>
        </authorList>
    </citation>
    <scope>NUCLEOTIDE SEQUENCE [LARGE SCALE GENOMIC DNA]</scope>
    <source>
        <strain evidence="2 3">CCS26</strain>
    </source>
</reference>
<keyword evidence="1" id="KW-0175">Coiled coil</keyword>
<name>A0ABQ6NR63_9BACL</name>
<dbReference type="RefSeq" id="WP_317981524.1">
    <property type="nucleotide sequence ID" value="NZ_BTCL01000021.1"/>
</dbReference>
<accession>A0ABQ6NR63</accession>
<keyword evidence="3" id="KW-1185">Reference proteome</keyword>
<sequence length="190" mass="21415">MRPTVIDPKGGTHFTSKIFVVPHALDRAVEYFRIERSAAPMYVMDMLRKASLIDPHVIGEDGNPGRLFAYKRTAFVVALTEDTVITLYPQETAAKHVIEGVGKVLQRALKAAQRTEARELKRLAIRRAELNVKRAELELRLLCTNSTSVIRRVNEEITKIDAELAAIVNEEFEIKREKSTIAKGICAFIQ</sequence>
<evidence type="ECO:0000256" key="1">
    <source>
        <dbReference type="SAM" id="Coils"/>
    </source>
</evidence>
<comment type="caution">
    <text evidence="2">The sequence shown here is derived from an EMBL/GenBank/DDBJ whole genome shotgun (WGS) entry which is preliminary data.</text>
</comment>
<protein>
    <submittedName>
        <fullName evidence="2">Uncharacterized protein</fullName>
    </submittedName>
</protein>